<comment type="caution">
    <text evidence="1">The sequence shown here is derived from an EMBL/GenBank/DDBJ whole genome shotgun (WGS) entry which is preliminary data.</text>
</comment>
<dbReference type="CDD" id="cd15482">
    <property type="entry name" value="Sialidase_non-viral"/>
    <property type="match status" value="1"/>
</dbReference>
<evidence type="ECO:0000313" key="1">
    <source>
        <dbReference type="EMBL" id="MBV4356005.1"/>
    </source>
</evidence>
<evidence type="ECO:0000313" key="2">
    <source>
        <dbReference type="Proteomes" id="UP000812270"/>
    </source>
</evidence>
<organism evidence="1 2">
    <name type="scientific">Pinibacter aurantiacus</name>
    <dbReference type="NCBI Taxonomy" id="2851599"/>
    <lineage>
        <taxon>Bacteria</taxon>
        <taxon>Pseudomonadati</taxon>
        <taxon>Bacteroidota</taxon>
        <taxon>Chitinophagia</taxon>
        <taxon>Chitinophagales</taxon>
        <taxon>Chitinophagaceae</taxon>
        <taxon>Pinibacter</taxon>
    </lineage>
</organism>
<reference evidence="1" key="1">
    <citation type="submission" date="2021-06" db="EMBL/GenBank/DDBJ databases">
        <authorList>
            <person name="Huq M.A."/>
        </authorList>
    </citation>
    <scope>NUCLEOTIDE SEQUENCE</scope>
    <source>
        <strain evidence="1">MAH-26</strain>
    </source>
</reference>
<dbReference type="AlphaFoldDB" id="A0A9E2S9V0"/>
<accession>A0A9E2S9V0</accession>
<dbReference type="Proteomes" id="UP000812270">
    <property type="component" value="Unassembled WGS sequence"/>
</dbReference>
<gene>
    <name evidence="1" type="ORF">KTO63_02515</name>
</gene>
<proteinExistence type="predicted"/>
<protein>
    <submittedName>
        <fullName evidence="1">Oxidoreductase</fullName>
    </submittedName>
</protein>
<name>A0A9E2S9V0_9BACT</name>
<dbReference type="PANTHER" id="PTHR47199:SF2">
    <property type="entry name" value="PHOTOSYSTEM II STABILITY_ASSEMBLY FACTOR HCF136, CHLOROPLASTIC"/>
    <property type="match status" value="1"/>
</dbReference>
<dbReference type="PANTHER" id="PTHR47199">
    <property type="entry name" value="PHOTOSYSTEM II STABILITY/ASSEMBLY FACTOR HCF136, CHLOROPLASTIC"/>
    <property type="match status" value="1"/>
</dbReference>
<dbReference type="EMBL" id="JAHSPG010000001">
    <property type="protein sequence ID" value="MBV4356005.1"/>
    <property type="molecule type" value="Genomic_DNA"/>
</dbReference>
<sequence>MRFVIVITLTLLGTRSFSQKIVPLNTSAKASFRGLSVVDDNTVWVSGSNGTVGRSVDAGKTWTWLPVPGFEKRDFRDIEAFDKSTAIIIAVDTPALILKTTDGGKTWKTVYENHTPGMFLDAMEFWNDDNGIVVGDPIKGKFFIARSFDGGNTWTEVPVENAPAADSGEACFAASGTNVRILSRDMACLVSGGTRSRLFIQGAPINLPIIQGAQTTGANSIAIRDNNKLKDSEYFVVVGGDFSKDTLKEKNCFITKDGGKTWIAPATPPNGYRSCVEFIDKNKLITSGTSGVDISNDGGLNWRNISKEGYHVCRKAKKGKAVYLAGGKGRIAKLENN</sequence>
<dbReference type="RefSeq" id="WP_217789547.1">
    <property type="nucleotide sequence ID" value="NZ_JAHSPG010000001.1"/>
</dbReference>
<keyword evidence="2" id="KW-1185">Reference proteome</keyword>